<dbReference type="Ensembl" id="ENSMMOT00000025659.1">
    <property type="protein sequence ID" value="ENSMMOP00000025237.1"/>
    <property type="gene ID" value="ENSMMOG00000019165.1"/>
</dbReference>
<dbReference type="PANTHER" id="PTHR14150:SF12">
    <property type="entry name" value="U3 SMALL NUCLEOLAR RNA-ASSOCIATED PROTEIN 14 HOMOLOG A"/>
    <property type="match status" value="1"/>
</dbReference>
<dbReference type="GO" id="GO:0006364">
    <property type="term" value="P:rRNA processing"/>
    <property type="evidence" value="ECO:0007669"/>
    <property type="project" value="InterPro"/>
</dbReference>
<dbReference type="Proteomes" id="UP000261620">
    <property type="component" value="Unplaced"/>
</dbReference>
<evidence type="ECO:0000256" key="4">
    <source>
        <dbReference type="ARBA" id="ARBA00023242"/>
    </source>
</evidence>
<feature type="compositionally biased region" description="Acidic residues" evidence="5">
    <location>
        <begin position="404"/>
        <end position="417"/>
    </location>
</feature>
<dbReference type="GO" id="GO:0032040">
    <property type="term" value="C:small-subunit processome"/>
    <property type="evidence" value="ECO:0007669"/>
    <property type="project" value="InterPro"/>
</dbReference>
<protein>
    <submittedName>
        <fullName evidence="6">Uncharacterized protein</fullName>
    </submittedName>
</protein>
<feature type="compositionally biased region" description="Pro residues" evidence="5">
    <location>
        <begin position="517"/>
        <end position="527"/>
    </location>
</feature>
<evidence type="ECO:0000256" key="5">
    <source>
        <dbReference type="SAM" id="MobiDB-lite"/>
    </source>
</evidence>
<dbReference type="InterPro" id="IPR006709">
    <property type="entry name" value="SSU_processome_Utp14"/>
</dbReference>
<evidence type="ECO:0000313" key="7">
    <source>
        <dbReference type="Proteomes" id="UP000261620"/>
    </source>
</evidence>
<keyword evidence="7" id="KW-1185">Reference proteome</keyword>
<keyword evidence="3" id="KW-0597">Phosphoprotein</keyword>
<feature type="compositionally biased region" description="Acidic residues" evidence="5">
    <location>
        <begin position="443"/>
        <end position="464"/>
    </location>
</feature>
<reference evidence="6" key="2">
    <citation type="submission" date="2025-09" db="UniProtKB">
        <authorList>
            <consortium name="Ensembl"/>
        </authorList>
    </citation>
    <scope>IDENTIFICATION</scope>
</reference>
<evidence type="ECO:0000256" key="2">
    <source>
        <dbReference type="ARBA" id="ARBA00007774"/>
    </source>
</evidence>
<feature type="region of interest" description="Disordered" evidence="5">
    <location>
        <begin position="369"/>
        <end position="418"/>
    </location>
</feature>
<dbReference type="PANTHER" id="PTHR14150">
    <property type="entry name" value="U3 SMALL NUCLEOLAR RNA-ASSOCIATED PROTEIN 14"/>
    <property type="match status" value="1"/>
</dbReference>
<feature type="compositionally biased region" description="Basic residues" evidence="5">
    <location>
        <begin position="1"/>
        <end position="18"/>
    </location>
</feature>
<sequence>MAKVSKKKTAKKSVKRRSNAAEVKPEVKPEVAYDDGDDEGERQKLLDAISSLGRKRRRHAGERSEAAVQMSEFTVSAEGEGGKIELSELIGTMERTPAVPSRSTKQLKNLERLKKTTQSPLSKQQTERIQRDVAFQKAATEVTRWKGVIKQNRRAEQLVFPLNREPPGPKPMERVVTSWKARTPLEEEIFSLLTVNKQPINDPVLTPAEEASVRAMSLEEAKIRRAELQKARALQSYHEARARREKRIKSKKYHRVHNKAKRKEFLKQFEEMAKTDPAAALEELNKMEVARMQERMSLKHQNSGKWAKSKAIMAKYDQEARRAMQQQLEVNKELTQKLASSLNKEDEEEQEEEVLPDFVNDAEQGVDLSNPWMRGKLSADPTEEERSNAVDLTSEEPGAVTNTAEEEEEEEEGADEDMLLREFESRRKLRKAEEAVPVIVVEEKEEKEEEEDEEVRDKEEEELSEFTNLIRGLAAEVQESESDAPPLLEEGLRRVRTLEEAELLGQEVSAADGAPARSPPTETPPPAASDAGKTRKRKRGIELRKVLTKETQHIRVPFVPTVEDAEDSEKEAPDQRGLIKEAFAGDDVIADFLKDKRSQEDAAKTKVVDLTLPGWGEWAGVGLKMSRSKRRKFRFKAPAPPPPRKDRNLSGVIISEKRNSAVSPHQVNSLPFPFENQAQFESTVRVPLGRTWNTERTVRKVTRPRVVTQLGAIIEPMTREELLKDKKQQSALIKNVTTRHFTA</sequence>
<accession>A0A3Q4BUA9</accession>
<evidence type="ECO:0000256" key="3">
    <source>
        <dbReference type="ARBA" id="ARBA00022553"/>
    </source>
</evidence>
<evidence type="ECO:0000313" key="6">
    <source>
        <dbReference type="Ensembl" id="ENSMMOP00000025237.1"/>
    </source>
</evidence>
<feature type="region of interest" description="Disordered" evidence="5">
    <location>
        <begin position="498"/>
        <end position="540"/>
    </location>
</feature>
<feature type="region of interest" description="Disordered" evidence="5">
    <location>
        <begin position="442"/>
        <end position="464"/>
    </location>
</feature>
<dbReference type="AlphaFoldDB" id="A0A3Q4BUA9"/>
<comment type="subcellular location">
    <subcellularLocation>
        <location evidence="1">Nucleus</location>
        <location evidence="1">Nucleolus</location>
    </subcellularLocation>
</comment>
<keyword evidence="4" id="KW-0539">Nucleus</keyword>
<reference evidence="6" key="1">
    <citation type="submission" date="2025-08" db="UniProtKB">
        <authorList>
            <consortium name="Ensembl"/>
        </authorList>
    </citation>
    <scope>IDENTIFICATION</scope>
</reference>
<feature type="region of interest" description="Disordered" evidence="5">
    <location>
        <begin position="91"/>
        <end position="128"/>
    </location>
</feature>
<feature type="region of interest" description="Disordered" evidence="5">
    <location>
        <begin position="1"/>
        <end position="79"/>
    </location>
</feature>
<dbReference type="Pfam" id="PF04615">
    <property type="entry name" value="Utp14"/>
    <property type="match status" value="1"/>
</dbReference>
<organism evidence="6 7">
    <name type="scientific">Mola mola</name>
    <name type="common">Ocean sunfish</name>
    <name type="synonym">Tetraodon mola</name>
    <dbReference type="NCBI Taxonomy" id="94237"/>
    <lineage>
        <taxon>Eukaryota</taxon>
        <taxon>Metazoa</taxon>
        <taxon>Chordata</taxon>
        <taxon>Craniata</taxon>
        <taxon>Vertebrata</taxon>
        <taxon>Euteleostomi</taxon>
        <taxon>Actinopterygii</taxon>
        <taxon>Neopterygii</taxon>
        <taxon>Teleostei</taxon>
        <taxon>Neoteleostei</taxon>
        <taxon>Acanthomorphata</taxon>
        <taxon>Eupercaria</taxon>
        <taxon>Tetraodontiformes</taxon>
        <taxon>Molidae</taxon>
        <taxon>Mola</taxon>
    </lineage>
</organism>
<comment type="similarity">
    <text evidence="2">Belongs to the UTP14 family.</text>
</comment>
<evidence type="ECO:0000256" key="1">
    <source>
        <dbReference type="ARBA" id="ARBA00004604"/>
    </source>
</evidence>
<proteinExistence type="inferred from homology"/>
<dbReference type="STRING" id="94237.ENSMMOP00000025237"/>
<name>A0A3Q4BUA9_MOLML</name>